<feature type="compositionally biased region" description="Pro residues" evidence="1">
    <location>
        <begin position="451"/>
        <end position="463"/>
    </location>
</feature>
<dbReference type="AlphaFoldDB" id="A0A369KDQ8"/>
<feature type="transmembrane region" description="Helical" evidence="2">
    <location>
        <begin position="303"/>
        <end position="321"/>
    </location>
</feature>
<feature type="compositionally biased region" description="Polar residues" evidence="1">
    <location>
        <begin position="464"/>
        <end position="478"/>
    </location>
</feature>
<keyword evidence="2" id="KW-0472">Membrane</keyword>
<reference evidence="3" key="1">
    <citation type="submission" date="2018-04" db="EMBL/GenBank/DDBJ databases">
        <title>Whole genome sequencing of Hypsizygus marmoreus.</title>
        <authorList>
            <person name="Choi I.-G."/>
            <person name="Min B."/>
            <person name="Kim J.-G."/>
            <person name="Kim S."/>
            <person name="Oh Y.-L."/>
            <person name="Kong W.-S."/>
            <person name="Park H."/>
            <person name="Jeong J."/>
            <person name="Song E.-S."/>
        </authorList>
    </citation>
    <scope>NUCLEOTIDE SEQUENCE [LARGE SCALE GENOMIC DNA]</scope>
    <source>
        <strain evidence="3">51987-8</strain>
    </source>
</reference>
<comment type="caution">
    <text evidence="3">The sequence shown here is derived from an EMBL/GenBank/DDBJ whole genome shotgun (WGS) entry which is preliminary data.</text>
</comment>
<accession>A0A369KDQ8</accession>
<keyword evidence="4" id="KW-1185">Reference proteome</keyword>
<evidence type="ECO:0000256" key="1">
    <source>
        <dbReference type="SAM" id="MobiDB-lite"/>
    </source>
</evidence>
<dbReference type="Gene3D" id="2.60.120.260">
    <property type="entry name" value="Galactose-binding domain-like"/>
    <property type="match status" value="1"/>
</dbReference>
<protein>
    <recommendedName>
        <fullName evidence="5">Transmembrane protein</fullName>
    </recommendedName>
</protein>
<proteinExistence type="predicted"/>
<dbReference type="InParanoid" id="A0A369KDQ8"/>
<evidence type="ECO:0000313" key="3">
    <source>
        <dbReference type="EMBL" id="RDB30805.1"/>
    </source>
</evidence>
<keyword evidence="2" id="KW-0812">Transmembrane</keyword>
<name>A0A369KDQ8_HYPMA</name>
<dbReference type="EMBL" id="LUEZ02000004">
    <property type="protein sequence ID" value="RDB30805.1"/>
    <property type="molecule type" value="Genomic_DNA"/>
</dbReference>
<evidence type="ECO:0008006" key="5">
    <source>
        <dbReference type="Google" id="ProtNLM"/>
    </source>
</evidence>
<organism evidence="3 4">
    <name type="scientific">Hypsizygus marmoreus</name>
    <name type="common">White beech mushroom</name>
    <name type="synonym">Agaricus marmoreus</name>
    <dbReference type="NCBI Taxonomy" id="39966"/>
    <lineage>
        <taxon>Eukaryota</taxon>
        <taxon>Fungi</taxon>
        <taxon>Dikarya</taxon>
        <taxon>Basidiomycota</taxon>
        <taxon>Agaricomycotina</taxon>
        <taxon>Agaricomycetes</taxon>
        <taxon>Agaricomycetidae</taxon>
        <taxon>Agaricales</taxon>
        <taxon>Tricholomatineae</taxon>
        <taxon>Lyophyllaceae</taxon>
        <taxon>Hypsizygus</taxon>
    </lineage>
</organism>
<dbReference type="OrthoDB" id="2927144at2759"/>
<feature type="region of interest" description="Disordered" evidence="1">
    <location>
        <begin position="433"/>
        <end position="526"/>
    </location>
</feature>
<feature type="compositionally biased region" description="Basic and acidic residues" evidence="1">
    <location>
        <begin position="484"/>
        <end position="497"/>
    </location>
</feature>
<keyword evidence="2" id="KW-1133">Transmembrane helix</keyword>
<evidence type="ECO:0000256" key="2">
    <source>
        <dbReference type="SAM" id="Phobius"/>
    </source>
</evidence>
<gene>
    <name evidence="3" type="ORF">Hypma_005778</name>
</gene>
<dbReference type="Proteomes" id="UP000076154">
    <property type="component" value="Unassembled WGS sequence"/>
</dbReference>
<sequence length="526" mass="56574">MAPSLLIDSASSKISYFGTQWQSGFDSSTYGGSFNSCRTDMKPTTPVATSAPTMSLQFTGSAIQFYGQPTDGFKLNYTYDGSRTLQADLNLTPVISGVTGIRLWGIENLTSTSHRVSLIPTGGQPIFDYVVVTPTPSYLNREILVLDDTDSWIKYKGNWTSKSPTQFSGGKSYNDTLRGTNKKGDSFSVQFVGASIAVYGLLNQQSGTLSSNYSVDGGIPVTRVAYNGTQASSPDTWALHQQFFSKVLLPGNHNLTVTVAEVTGSQMFWLDYVTFEGSSSTRLTPPTPTAPQKSSSGSSLTKVIAGIVVTAVVLAVIISCIKKTYGHRIKKMLSAPPPPYIPPAATVVEVPTRPMTPRQPPHLSSLPLYQEPNPAIIQLQREVEALRQENARMYAQPAPHMTTPGFRIPSGHGNPQPFTGLPHPPTTPGFIVDGGGASGAGDRVGAYAPVPTTPTPQPQPQPTFSPNDSHSRTPSTTDPAALQREIDRLREENERMRNRPLSVQQPAVDAGPADAPPPYSDSNYLP</sequence>
<evidence type="ECO:0000313" key="4">
    <source>
        <dbReference type="Proteomes" id="UP000076154"/>
    </source>
</evidence>